<keyword evidence="4" id="KW-1185">Reference proteome</keyword>
<accession>A0ABV4U2Q9</accession>
<dbReference type="Gene3D" id="3.90.79.10">
    <property type="entry name" value="Nucleoside Triphosphate Pyrophosphohydrolase"/>
    <property type="match status" value="1"/>
</dbReference>
<keyword evidence="1" id="KW-0378">Hydrolase</keyword>
<dbReference type="PROSITE" id="PS00893">
    <property type="entry name" value="NUDIX_BOX"/>
    <property type="match status" value="1"/>
</dbReference>
<evidence type="ECO:0000313" key="3">
    <source>
        <dbReference type="EMBL" id="MFA9476739.1"/>
    </source>
</evidence>
<dbReference type="Proteomes" id="UP001575105">
    <property type="component" value="Unassembled WGS sequence"/>
</dbReference>
<evidence type="ECO:0000313" key="4">
    <source>
        <dbReference type="Proteomes" id="UP001575105"/>
    </source>
</evidence>
<gene>
    <name evidence="3" type="ORF">ACERK3_00395</name>
</gene>
<dbReference type="InterPro" id="IPR020084">
    <property type="entry name" value="NUDIX_hydrolase_CS"/>
</dbReference>
<reference evidence="3 4" key="1">
    <citation type="submission" date="2024-08" db="EMBL/GenBank/DDBJ databases">
        <title>Whole-genome sequencing of halo(alkali)philic microorganisms from hypersaline lakes.</title>
        <authorList>
            <person name="Sorokin D.Y."/>
            <person name="Merkel A.Y."/>
            <person name="Messina E."/>
            <person name="Yakimov M."/>
        </authorList>
    </citation>
    <scope>NUCLEOTIDE SEQUENCE [LARGE SCALE GENOMIC DNA]</scope>
    <source>
        <strain evidence="3 4">AB-hyl4</strain>
    </source>
</reference>
<organism evidence="3 4">
    <name type="scientific">Natronomicrosphaera hydrolytica</name>
    <dbReference type="NCBI Taxonomy" id="3242702"/>
    <lineage>
        <taxon>Bacteria</taxon>
        <taxon>Pseudomonadati</taxon>
        <taxon>Planctomycetota</taxon>
        <taxon>Phycisphaerae</taxon>
        <taxon>Phycisphaerales</taxon>
        <taxon>Phycisphaeraceae</taxon>
        <taxon>Natronomicrosphaera</taxon>
    </lineage>
</organism>
<evidence type="ECO:0000259" key="2">
    <source>
        <dbReference type="PROSITE" id="PS51462"/>
    </source>
</evidence>
<dbReference type="RefSeq" id="WP_425343667.1">
    <property type="nucleotide sequence ID" value="NZ_JBGUBD010000001.1"/>
</dbReference>
<dbReference type="Pfam" id="PF00293">
    <property type="entry name" value="NUDIX"/>
    <property type="match status" value="1"/>
</dbReference>
<dbReference type="SUPFAM" id="SSF55811">
    <property type="entry name" value="Nudix"/>
    <property type="match status" value="1"/>
</dbReference>
<proteinExistence type="predicted"/>
<comment type="caution">
    <text evidence="3">The sequence shown here is derived from an EMBL/GenBank/DDBJ whole genome shotgun (WGS) entry which is preliminary data.</text>
</comment>
<dbReference type="InterPro" id="IPR015797">
    <property type="entry name" value="NUDIX_hydrolase-like_dom_sf"/>
</dbReference>
<dbReference type="EMBL" id="JBGUBD010000001">
    <property type="protein sequence ID" value="MFA9476739.1"/>
    <property type="molecule type" value="Genomic_DNA"/>
</dbReference>
<dbReference type="PROSITE" id="PS51462">
    <property type="entry name" value="NUDIX"/>
    <property type="match status" value="1"/>
</dbReference>
<evidence type="ECO:0000256" key="1">
    <source>
        <dbReference type="ARBA" id="ARBA00022801"/>
    </source>
</evidence>
<protein>
    <submittedName>
        <fullName evidence="3">NUDIX domain-containing protein</fullName>
    </submittedName>
</protein>
<dbReference type="InterPro" id="IPR000086">
    <property type="entry name" value="NUDIX_hydrolase_dom"/>
</dbReference>
<name>A0ABV4U2Q9_9BACT</name>
<feature type="domain" description="Nudix hydrolase" evidence="2">
    <location>
        <begin position="6"/>
        <end position="151"/>
    </location>
</feature>
<sequence>MTGPPIRTDIVDVYVFRRRSAGRVAGVEFLQLHRVPEISLPNTWQPVMGHMHADETAAGTALRELQEETGYGPGAGLLGFWQLERLNTYFLHSHETIVMSPCFAAEVAPPPAGGEPVLDADHDGFRWVARDHVDRQFLWPGQREAIADLVRDVLAPGSPTEPLLRIDPAGV</sequence>